<dbReference type="InterPro" id="IPR050892">
    <property type="entry name" value="ADP-ribose_metab_enzymes"/>
</dbReference>
<dbReference type="EMBL" id="JAPDRN010000185">
    <property type="protein sequence ID" value="KAJ9614761.1"/>
    <property type="molecule type" value="Genomic_DNA"/>
</dbReference>
<dbReference type="InterPro" id="IPR043472">
    <property type="entry name" value="Macro_dom-like"/>
</dbReference>
<dbReference type="AlphaFoldDB" id="A0AA38XJQ5"/>
<dbReference type="GO" id="GO:0016787">
    <property type="term" value="F:hydrolase activity"/>
    <property type="evidence" value="ECO:0007669"/>
    <property type="project" value="UniProtKB-KW"/>
</dbReference>
<dbReference type="EC" id="3.1.3.84" evidence="2"/>
<dbReference type="PANTHER" id="PTHR12521:SF0">
    <property type="entry name" value="ADP-RIBOSE GLYCOHYDROLASE OARD1"/>
    <property type="match status" value="1"/>
</dbReference>
<dbReference type="PANTHER" id="PTHR12521">
    <property type="entry name" value="PROTEIN C6ORF130"/>
    <property type="match status" value="1"/>
</dbReference>
<protein>
    <submittedName>
        <fullName evidence="2">ADP-ribose 1''-phosphate phosphatase</fullName>
        <ecNumber evidence="2">3.1.3.84</ecNumber>
    </submittedName>
</protein>
<keyword evidence="3" id="KW-1185">Reference proteome</keyword>
<comment type="caution">
    <text evidence="2">The sequence shown here is derived from an EMBL/GenBank/DDBJ whole genome shotgun (WGS) entry which is preliminary data.</text>
</comment>
<evidence type="ECO:0000256" key="1">
    <source>
        <dbReference type="SAM" id="MobiDB-lite"/>
    </source>
</evidence>
<reference evidence="2" key="1">
    <citation type="submission" date="2022-10" db="EMBL/GenBank/DDBJ databases">
        <title>Culturing micro-colonial fungi from biological soil crusts in the Mojave desert and describing Neophaeococcomyces mojavensis, and introducing the new genera and species Taxawa tesnikishii.</title>
        <authorList>
            <person name="Kurbessoian T."/>
            <person name="Stajich J.E."/>
        </authorList>
    </citation>
    <scope>NUCLEOTIDE SEQUENCE</scope>
    <source>
        <strain evidence="2">TK_35</strain>
    </source>
</reference>
<dbReference type="GO" id="GO:0140291">
    <property type="term" value="P:peptidyl-glutamate ADP-deribosylation"/>
    <property type="evidence" value="ECO:0007669"/>
    <property type="project" value="TreeGrafter"/>
</dbReference>
<name>A0AA38XJQ5_9EURO</name>
<feature type="region of interest" description="Disordered" evidence="1">
    <location>
        <begin position="94"/>
        <end position="118"/>
    </location>
</feature>
<sequence length="380" mass="43077">MADFEAAKAREVLGLSSDATFEDLDKRYLELTSHWSSLGLVDIEMAKPEQQKIDDAYKLLLPLFMEKFDDEPGLISEDYTIKQVINGQDRIQFPSTNEDDLWMPQSSRPKPSDTEGSDGRNLSSFFINEICGDIFDAPDRAVIVHAVNCQGVWGYGVAAHLKKRLPHAYIVYQAYCTQAQRPYDILGTCLLIPPQKEDYSKVAKKNQTESVSERPVKRLWVACLFTSIGYGKPSMTTNNPGKDPKEQMIRNTRWALKGLRFQLESHVSSESIEQTSTKLEDDLAEPGEIWSVKFNSGAFGVDWEETIRVLEIEFGGYERPWIVVEKEGKDKSRYKEDQADFDEDDLGSRLKRGRSKIRMTFKRGLGSSPPSCDDETGEAD</sequence>
<dbReference type="Proteomes" id="UP001172681">
    <property type="component" value="Unassembled WGS sequence"/>
</dbReference>
<organism evidence="2 3">
    <name type="scientific">Knufia peltigerae</name>
    <dbReference type="NCBI Taxonomy" id="1002370"/>
    <lineage>
        <taxon>Eukaryota</taxon>
        <taxon>Fungi</taxon>
        <taxon>Dikarya</taxon>
        <taxon>Ascomycota</taxon>
        <taxon>Pezizomycotina</taxon>
        <taxon>Eurotiomycetes</taxon>
        <taxon>Chaetothyriomycetidae</taxon>
        <taxon>Chaetothyriales</taxon>
        <taxon>Trichomeriaceae</taxon>
        <taxon>Knufia</taxon>
    </lineage>
</organism>
<keyword evidence="2" id="KW-0378">Hydrolase</keyword>
<evidence type="ECO:0000313" key="2">
    <source>
        <dbReference type="EMBL" id="KAJ9614761.1"/>
    </source>
</evidence>
<accession>A0AA38XJQ5</accession>
<evidence type="ECO:0000313" key="3">
    <source>
        <dbReference type="Proteomes" id="UP001172681"/>
    </source>
</evidence>
<dbReference type="Gene3D" id="3.40.220.10">
    <property type="entry name" value="Leucine Aminopeptidase, subunit E, domain 1"/>
    <property type="match status" value="1"/>
</dbReference>
<dbReference type="SUPFAM" id="SSF52949">
    <property type="entry name" value="Macro domain-like"/>
    <property type="match status" value="1"/>
</dbReference>
<feature type="region of interest" description="Disordered" evidence="1">
    <location>
        <begin position="361"/>
        <end position="380"/>
    </location>
</feature>
<proteinExistence type="predicted"/>
<gene>
    <name evidence="2" type="primary">POA1</name>
    <name evidence="2" type="ORF">H2204_014459</name>
</gene>